<comment type="caution">
    <text evidence="4">The sequence shown here is derived from an EMBL/GenBank/DDBJ whole genome shotgun (WGS) entry which is preliminary data.</text>
</comment>
<keyword evidence="2" id="KW-0449">Lipoprotein</keyword>
<dbReference type="SUPFAM" id="SSF56954">
    <property type="entry name" value="Outer membrane efflux proteins (OEP)"/>
    <property type="match status" value="1"/>
</dbReference>
<dbReference type="GO" id="GO:0015562">
    <property type="term" value="F:efflux transmembrane transporter activity"/>
    <property type="evidence" value="ECO:0007669"/>
    <property type="project" value="InterPro"/>
</dbReference>
<evidence type="ECO:0000313" key="4">
    <source>
        <dbReference type="EMBL" id="PZP32054.1"/>
    </source>
</evidence>
<dbReference type="InterPro" id="IPR010131">
    <property type="entry name" value="MdtP/NodT-like"/>
</dbReference>
<dbReference type="InterPro" id="IPR003423">
    <property type="entry name" value="OMP_efflux"/>
</dbReference>
<evidence type="ECO:0000256" key="1">
    <source>
        <dbReference type="ARBA" id="ARBA00007613"/>
    </source>
</evidence>
<dbReference type="PANTHER" id="PTHR30203">
    <property type="entry name" value="OUTER MEMBRANE CATION EFFLUX PROTEIN"/>
    <property type="match status" value="1"/>
</dbReference>
<dbReference type="Gene3D" id="2.20.200.10">
    <property type="entry name" value="Outer membrane efflux proteins (OEP)"/>
    <property type="match status" value="1"/>
</dbReference>
<organism evidence="4 5">
    <name type="scientific">Roseateles depolymerans</name>
    <dbReference type="NCBI Taxonomy" id="76731"/>
    <lineage>
        <taxon>Bacteria</taxon>
        <taxon>Pseudomonadati</taxon>
        <taxon>Pseudomonadota</taxon>
        <taxon>Betaproteobacteria</taxon>
        <taxon>Burkholderiales</taxon>
        <taxon>Sphaerotilaceae</taxon>
        <taxon>Roseateles</taxon>
    </lineage>
</organism>
<feature type="signal peptide" evidence="2">
    <location>
        <begin position="1"/>
        <end position="23"/>
    </location>
</feature>
<dbReference type="PROSITE" id="PS51257">
    <property type="entry name" value="PROKAR_LIPOPROTEIN"/>
    <property type="match status" value="1"/>
</dbReference>
<keyword evidence="2" id="KW-0732">Signal</keyword>
<keyword evidence="2" id="KW-0472">Membrane</keyword>
<keyword evidence="2" id="KW-1134">Transmembrane beta strand</keyword>
<evidence type="ECO:0000256" key="3">
    <source>
        <dbReference type="SAM" id="Coils"/>
    </source>
</evidence>
<keyword evidence="2" id="KW-0564">Palmitate</keyword>
<feature type="chain" id="PRO_5015798075" evidence="2">
    <location>
        <begin position="24"/>
        <end position="479"/>
    </location>
</feature>
<accession>A0A2W5DQM0</accession>
<sequence>MRRPALASWPLLAALALLLQACAAPAPYQRPALELPARFKEGGLDWAQARPGSSLPAGDWWTLFGDSELNRLEAEVAASNHDLKAAAARAAQARAAVQGAQAAGAPQLSAGIEGSRAHVSSNVVGRSLAGRTTNDFSTPLTLSWELDLWGRVASGVSAATADAQAGADDVGAVRLALQSQAAMAYFQLRALDAEKLLLDHAMSNDAADLALTRQRQQAGIASDLDLAQAQAVLDTARTELTDLDIARSAAEHALATLTGRPASGFSLAAAGGQTALPAPPAMPVALPSELLQRRPDIAAAERRVAAANARIGVAQAAFYPSLTLGGSAGLESARLAELAALPSHFWALGPMLAGAIFDGGARESRLHQADAAYDVAAETFRQQTLQALQEVEDSLAALRLLADEDTSQGRAAAAAAQALALTRDRYRVGTVSYLEVLVAESADWAAQQRVLDIQRRRLQSSVQLMKALGGGWQAPVSSF</sequence>
<evidence type="ECO:0000256" key="2">
    <source>
        <dbReference type="RuleBase" id="RU362097"/>
    </source>
</evidence>
<feature type="coiled-coil region" evidence="3">
    <location>
        <begin position="69"/>
        <end position="103"/>
    </location>
</feature>
<protein>
    <submittedName>
        <fullName evidence="4">RND transporter</fullName>
    </submittedName>
</protein>
<dbReference type="PANTHER" id="PTHR30203:SF33">
    <property type="entry name" value="BLR4455 PROTEIN"/>
    <property type="match status" value="1"/>
</dbReference>
<dbReference type="NCBIfam" id="TIGR01845">
    <property type="entry name" value="outer_NodT"/>
    <property type="match status" value="1"/>
</dbReference>
<dbReference type="Proteomes" id="UP000249633">
    <property type="component" value="Unassembled WGS sequence"/>
</dbReference>
<comment type="similarity">
    <text evidence="1 2">Belongs to the outer membrane factor (OMF) (TC 1.B.17) family.</text>
</comment>
<dbReference type="AlphaFoldDB" id="A0A2W5DQM0"/>
<keyword evidence="3" id="KW-0175">Coiled coil</keyword>
<dbReference type="EMBL" id="QFOD01000009">
    <property type="protein sequence ID" value="PZP32054.1"/>
    <property type="molecule type" value="Genomic_DNA"/>
</dbReference>
<proteinExistence type="inferred from homology"/>
<gene>
    <name evidence="4" type="ORF">DI603_11395</name>
</gene>
<name>A0A2W5DQM0_9BURK</name>
<comment type="subcellular location">
    <subcellularLocation>
        <location evidence="2">Cell membrane</location>
        <topology evidence="2">Lipid-anchor</topology>
    </subcellularLocation>
</comment>
<dbReference type="GO" id="GO:0005886">
    <property type="term" value="C:plasma membrane"/>
    <property type="evidence" value="ECO:0007669"/>
    <property type="project" value="UniProtKB-SubCell"/>
</dbReference>
<reference evidence="4 5" key="1">
    <citation type="submission" date="2017-08" db="EMBL/GenBank/DDBJ databases">
        <title>Infants hospitalized years apart are colonized by the same room-sourced microbial strains.</title>
        <authorList>
            <person name="Brooks B."/>
            <person name="Olm M.R."/>
            <person name="Firek B.A."/>
            <person name="Baker R."/>
            <person name="Thomas B.C."/>
            <person name="Morowitz M.J."/>
            <person name="Banfield J.F."/>
        </authorList>
    </citation>
    <scope>NUCLEOTIDE SEQUENCE [LARGE SCALE GENOMIC DNA]</scope>
    <source>
        <strain evidence="4">S2_012_000_R2_81</strain>
    </source>
</reference>
<keyword evidence="2" id="KW-0812">Transmembrane</keyword>
<dbReference type="Pfam" id="PF02321">
    <property type="entry name" value="OEP"/>
    <property type="match status" value="2"/>
</dbReference>
<dbReference type="Gene3D" id="1.20.1600.10">
    <property type="entry name" value="Outer membrane efflux proteins (OEP)"/>
    <property type="match status" value="1"/>
</dbReference>
<evidence type="ECO:0000313" key="5">
    <source>
        <dbReference type="Proteomes" id="UP000249633"/>
    </source>
</evidence>